<organism evidence="2">
    <name type="scientific">Klebsiella pneumoniae</name>
    <dbReference type="NCBI Taxonomy" id="573"/>
    <lineage>
        <taxon>Bacteria</taxon>
        <taxon>Pseudomonadati</taxon>
        <taxon>Pseudomonadota</taxon>
        <taxon>Gammaproteobacteria</taxon>
        <taxon>Enterobacterales</taxon>
        <taxon>Enterobacteriaceae</taxon>
        <taxon>Klebsiella/Raoultella group</taxon>
        <taxon>Klebsiella</taxon>
        <taxon>Klebsiella pneumoniae complex</taxon>
    </lineage>
</organism>
<dbReference type="RefSeq" id="WP_100249813.1">
    <property type="nucleotide sequence ID" value="NZ_CP035195.1"/>
</dbReference>
<keyword evidence="2" id="KW-0614">Plasmid</keyword>
<sequence>MIYAGVLKSFVGAISVGFLIWLIIVIFKVFDGEGVTTVLPLLGILPVIFGAKMMLSTLTETPEDDSFSPTEVVRQLIKDDKPAELVTYLEKISGQTPETAKLLDYVKAQAGIKENKSDIDLVRKVVADYQRNPAEPVPADVRYGLEMTAFKETITPPATRYAQGKLKKARIFTSVSSAGFSISGILVLLGGMLFLWGAQMKKRVTFIKDVALK</sequence>
<feature type="transmembrane region" description="Helical" evidence="1">
    <location>
        <begin position="178"/>
        <end position="198"/>
    </location>
</feature>
<evidence type="ECO:0000256" key="1">
    <source>
        <dbReference type="SAM" id="Phobius"/>
    </source>
</evidence>
<geneLocation type="plasmid" evidence="2">
    <name>pMCR_1511</name>
</geneLocation>
<feature type="transmembrane region" description="Helical" evidence="1">
    <location>
        <begin position="34"/>
        <end position="55"/>
    </location>
</feature>
<dbReference type="EMBL" id="KX377410">
    <property type="protein sequence ID" value="APB02219.1"/>
    <property type="molecule type" value="Genomic_DNA"/>
</dbReference>
<dbReference type="AlphaFoldDB" id="A0A1I9ZJG2"/>
<evidence type="ECO:0008006" key="3">
    <source>
        <dbReference type="Google" id="ProtNLM"/>
    </source>
</evidence>
<name>A0A1I9ZJG2_KLEPN</name>
<keyword evidence="1" id="KW-0812">Transmembrane</keyword>
<keyword evidence="1" id="KW-1133">Transmembrane helix</keyword>
<protein>
    <recommendedName>
        <fullName evidence="3">KlaC</fullName>
    </recommendedName>
</protein>
<proteinExistence type="predicted"/>
<reference evidence="2" key="1">
    <citation type="submission" date="2016-06" db="EMBL/GenBank/DDBJ databases">
        <title>An IncP plasmid carrying the colistin resistance gene mcr-1 in Klebsiella pneumoniae from hospital sewage.</title>
        <authorList>
            <person name="Zhao F."/>
            <person name="Feng Y."/>
            <person name="Zong Z."/>
        </authorList>
    </citation>
    <scope>NUCLEOTIDE SEQUENCE</scope>
    <source>
        <strain evidence="2">WCHKP1511</strain>
        <plasmid evidence="2">pMCR_1511</plasmid>
    </source>
</reference>
<accession>A0A1I9ZJG2</accession>
<feature type="transmembrane region" description="Helical" evidence="1">
    <location>
        <begin position="6"/>
        <end position="27"/>
    </location>
</feature>
<keyword evidence="1" id="KW-0472">Membrane</keyword>
<evidence type="ECO:0000313" key="2">
    <source>
        <dbReference type="EMBL" id="APB02219.1"/>
    </source>
</evidence>